<evidence type="ECO:0000259" key="14">
    <source>
        <dbReference type="PROSITE" id="PS51786"/>
    </source>
</evidence>
<dbReference type="Pfam" id="PF00004">
    <property type="entry name" value="AAA"/>
    <property type="match status" value="1"/>
</dbReference>
<evidence type="ECO:0000256" key="3">
    <source>
        <dbReference type="ARBA" id="ARBA00022741"/>
    </source>
</evidence>
<dbReference type="InterPro" id="IPR046336">
    <property type="entry name" value="Lon_prtase_N_sf"/>
</dbReference>
<comment type="similarity">
    <text evidence="8 11 12">Belongs to the peptidase S16 family.</text>
</comment>
<dbReference type="NCBIfam" id="TIGR00763">
    <property type="entry name" value="lon"/>
    <property type="match status" value="1"/>
</dbReference>
<dbReference type="EC" id="3.4.21.-" evidence="8 13"/>
<evidence type="ECO:0000256" key="12">
    <source>
        <dbReference type="RuleBase" id="RU000591"/>
    </source>
</evidence>
<dbReference type="EMBL" id="JARTCD010000004">
    <property type="protein sequence ID" value="KAJ8662622.1"/>
    <property type="molecule type" value="Genomic_DNA"/>
</dbReference>
<evidence type="ECO:0000256" key="7">
    <source>
        <dbReference type="ARBA" id="ARBA00023016"/>
    </source>
</evidence>
<keyword evidence="17" id="KW-1185">Reference proteome</keyword>
<evidence type="ECO:0000313" key="17">
    <source>
        <dbReference type="Proteomes" id="UP001234581"/>
    </source>
</evidence>
<dbReference type="InterPro" id="IPR003111">
    <property type="entry name" value="Lon_prtase_N"/>
</dbReference>
<evidence type="ECO:0000256" key="9">
    <source>
        <dbReference type="PIRSR" id="PIRSR001174-1"/>
    </source>
</evidence>
<gene>
    <name evidence="16" type="ORF">O0I10_001584</name>
</gene>
<dbReference type="InterPro" id="IPR020568">
    <property type="entry name" value="Ribosomal_Su5_D2-typ_SF"/>
</dbReference>
<dbReference type="PANTHER" id="PTHR10046">
    <property type="entry name" value="ATP DEPENDENT LON PROTEASE FAMILY MEMBER"/>
    <property type="match status" value="1"/>
</dbReference>
<dbReference type="CDD" id="cd19500">
    <property type="entry name" value="RecA-like_Lon"/>
    <property type="match status" value="1"/>
</dbReference>
<reference evidence="16 17" key="1">
    <citation type="submission" date="2023-03" db="EMBL/GenBank/DDBJ databases">
        <title>Genome sequence of Lichtheimia ornata CBS 291.66.</title>
        <authorList>
            <person name="Mohabir J.T."/>
            <person name="Shea T.P."/>
            <person name="Kurbessoian T."/>
            <person name="Berby B."/>
            <person name="Fontaine J."/>
            <person name="Livny J."/>
            <person name="Gnirke A."/>
            <person name="Stajich J.E."/>
            <person name="Cuomo C.A."/>
        </authorList>
    </citation>
    <scope>NUCLEOTIDE SEQUENCE [LARGE SCALE GENOMIC DNA]</scope>
    <source>
        <strain evidence="16">CBS 291.66</strain>
    </source>
</reference>
<dbReference type="FunFam" id="1.20.5.5270:FF:000002">
    <property type="entry name" value="Lon protease homolog"/>
    <property type="match status" value="1"/>
</dbReference>
<keyword evidence="1" id="KW-0963">Cytoplasm</keyword>
<dbReference type="FunFam" id="3.30.230.10:FF:000019">
    <property type="entry name" value="Lon protease homolog 2, peroxisomal"/>
    <property type="match status" value="1"/>
</dbReference>
<dbReference type="InterPro" id="IPR008268">
    <property type="entry name" value="Peptidase_S16_AS"/>
</dbReference>
<dbReference type="PROSITE" id="PS51787">
    <property type="entry name" value="LON_N"/>
    <property type="match status" value="1"/>
</dbReference>
<feature type="active site" evidence="9 11">
    <location>
        <position position="772"/>
    </location>
</feature>
<keyword evidence="6 8" id="KW-0067">ATP-binding</keyword>
<dbReference type="GO" id="GO:0016887">
    <property type="term" value="F:ATP hydrolysis activity"/>
    <property type="evidence" value="ECO:0007669"/>
    <property type="project" value="InterPro"/>
</dbReference>
<keyword evidence="4 8" id="KW-0378">Hydrolase</keyword>
<keyword evidence="3 8" id="KW-0547">Nucleotide-binding</keyword>
<dbReference type="Gene3D" id="1.20.58.1480">
    <property type="match status" value="1"/>
</dbReference>
<dbReference type="InterPro" id="IPR027417">
    <property type="entry name" value="P-loop_NTPase"/>
</dbReference>
<dbReference type="PROSITE" id="PS51786">
    <property type="entry name" value="LON_PROTEOLYTIC"/>
    <property type="match status" value="1"/>
</dbReference>
<dbReference type="InterPro" id="IPR004815">
    <property type="entry name" value="Lon_bac/euk-typ"/>
</dbReference>
<dbReference type="Gene3D" id="1.20.5.5270">
    <property type="match status" value="1"/>
</dbReference>
<evidence type="ECO:0000256" key="11">
    <source>
        <dbReference type="PROSITE-ProRule" id="PRU01122"/>
    </source>
</evidence>
<evidence type="ECO:0000259" key="15">
    <source>
        <dbReference type="PROSITE" id="PS51787"/>
    </source>
</evidence>
<dbReference type="Gene3D" id="2.30.130.40">
    <property type="entry name" value="LON domain-like"/>
    <property type="match status" value="1"/>
</dbReference>
<dbReference type="InterPro" id="IPR003593">
    <property type="entry name" value="AAA+_ATPase"/>
</dbReference>
<dbReference type="Pfam" id="PF05362">
    <property type="entry name" value="Lon_C"/>
    <property type="match status" value="1"/>
</dbReference>
<dbReference type="GeneID" id="83209002"/>
<dbReference type="InterPro" id="IPR008269">
    <property type="entry name" value="Lon_proteolytic"/>
</dbReference>
<dbReference type="GO" id="GO:0004252">
    <property type="term" value="F:serine-type endopeptidase activity"/>
    <property type="evidence" value="ECO:0007669"/>
    <property type="project" value="UniProtKB-UniRule"/>
</dbReference>
<keyword evidence="5 8" id="KW-0720">Serine protease</keyword>
<keyword evidence="2 8" id="KW-0645">Protease</keyword>
<feature type="domain" description="Lon proteolytic" evidence="14">
    <location>
        <begin position="637"/>
        <end position="824"/>
    </location>
</feature>
<dbReference type="Proteomes" id="UP001234581">
    <property type="component" value="Unassembled WGS sequence"/>
</dbReference>
<dbReference type="Gene3D" id="3.40.50.300">
    <property type="entry name" value="P-loop containing nucleotide triphosphate hydrolases"/>
    <property type="match status" value="1"/>
</dbReference>
<feature type="binding site" evidence="10">
    <location>
        <begin position="394"/>
        <end position="401"/>
    </location>
    <ligand>
        <name>ATP</name>
        <dbReference type="ChEBI" id="CHEBI:30616"/>
    </ligand>
</feature>
<dbReference type="PRINTS" id="PR00830">
    <property type="entry name" value="ENDOLAPTASE"/>
</dbReference>
<dbReference type="SMART" id="SM00382">
    <property type="entry name" value="AAA"/>
    <property type="match status" value="1"/>
</dbReference>
<evidence type="ECO:0000256" key="5">
    <source>
        <dbReference type="ARBA" id="ARBA00022825"/>
    </source>
</evidence>
<dbReference type="Pfam" id="PF22667">
    <property type="entry name" value="Lon_lid"/>
    <property type="match status" value="1"/>
</dbReference>
<dbReference type="SUPFAM" id="SSF88697">
    <property type="entry name" value="PUA domain-like"/>
    <property type="match status" value="1"/>
</dbReference>
<dbReference type="PIRSF" id="PIRSF001174">
    <property type="entry name" value="Lon_proteas"/>
    <property type="match status" value="1"/>
</dbReference>
<dbReference type="Pfam" id="PF02190">
    <property type="entry name" value="LON_substr_bdg"/>
    <property type="match status" value="1"/>
</dbReference>
<protein>
    <recommendedName>
        <fullName evidence="8 13">Lon protease homolog</fullName>
        <ecNumber evidence="8 13">3.4.21.-</ecNumber>
    </recommendedName>
</protein>
<dbReference type="GO" id="GO:0030163">
    <property type="term" value="P:protein catabolic process"/>
    <property type="evidence" value="ECO:0007669"/>
    <property type="project" value="InterPro"/>
</dbReference>
<organism evidence="16 17">
    <name type="scientific">Lichtheimia ornata</name>
    <dbReference type="NCBI Taxonomy" id="688661"/>
    <lineage>
        <taxon>Eukaryota</taxon>
        <taxon>Fungi</taxon>
        <taxon>Fungi incertae sedis</taxon>
        <taxon>Mucoromycota</taxon>
        <taxon>Mucoromycotina</taxon>
        <taxon>Mucoromycetes</taxon>
        <taxon>Mucorales</taxon>
        <taxon>Lichtheimiaceae</taxon>
        <taxon>Lichtheimia</taxon>
    </lineage>
</organism>
<evidence type="ECO:0000313" key="16">
    <source>
        <dbReference type="EMBL" id="KAJ8662622.1"/>
    </source>
</evidence>
<dbReference type="InterPro" id="IPR003959">
    <property type="entry name" value="ATPase_AAA_core"/>
</dbReference>
<feature type="domain" description="Lon N-terminal" evidence="15">
    <location>
        <begin position="8"/>
        <end position="234"/>
    </location>
</feature>
<dbReference type="InterPro" id="IPR015947">
    <property type="entry name" value="PUA-like_sf"/>
</dbReference>
<dbReference type="SUPFAM" id="SSF54211">
    <property type="entry name" value="Ribosomal protein S5 domain 2-like"/>
    <property type="match status" value="1"/>
</dbReference>
<keyword evidence="7" id="KW-0346">Stress response</keyword>
<evidence type="ECO:0000256" key="13">
    <source>
        <dbReference type="RuleBase" id="RU000592"/>
    </source>
</evidence>
<dbReference type="GO" id="GO:0004176">
    <property type="term" value="F:ATP-dependent peptidase activity"/>
    <property type="evidence" value="ECO:0007669"/>
    <property type="project" value="UniProtKB-UniRule"/>
</dbReference>
<evidence type="ECO:0000256" key="2">
    <source>
        <dbReference type="ARBA" id="ARBA00022670"/>
    </source>
</evidence>
<comment type="caution">
    <text evidence="16">The sequence shown here is derived from an EMBL/GenBank/DDBJ whole genome shotgun (WGS) entry which is preliminary data.</text>
</comment>
<evidence type="ECO:0000256" key="10">
    <source>
        <dbReference type="PIRSR" id="PIRSR001174-2"/>
    </source>
</evidence>
<dbReference type="SUPFAM" id="SSF52540">
    <property type="entry name" value="P-loop containing nucleoside triphosphate hydrolases"/>
    <property type="match status" value="1"/>
</dbReference>
<dbReference type="GO" id="GO:0005524">
    <property type="term" value="F:ATP binding"/>
    <property type="evidence" value="ECO:0007669"/>
    <property type="project" value="UniProtKB-KW"/>
</dbReference>
<evidence type="ECO:0000256" key="6">
    <source>
        <dbReference type="ARBA" id="ARBA00022840"/>
    </source>
</evidence>
<sequence>MSNTRDNLLVIPLNNKVLLPSVLLRLELSGRQAEYLVDEYSSSQQHDAEANKSTTLPIVACIPYKPTANNNNDDKQSWMDVPHHVLCGYGCTGRITRIVQQQDDPASTQKESAICYDVYVEGLARFKALSYEQDTDGLRVRVSHVSNRSEREAREAMAIFSSTTVPSFLQRLETLQVPLAQQLQEHVSTLPVPVLADMLVSIVDTTFEERLAMLMTEPVKDRIYLAQKWLTREIQSLLTDTTTSTTQDNTLSKRQRASYLRQQLEAMRREIGPLGSGDTNYANDVDDLTLLKQRLTNAHMPEDAANVAIREFKRLQNMSTSSAEWSVLHNYLELLADLPWNTQSNNVLIDIAVAKKQLEDDHFGLDHVKKRIVEYLSVAKIKGDLKAPILCFVGPPGVGKTSLGKSIATALSRKFHRIALGGVRDEADMRGHRRAYVSAMPGLIIQGIRRCGANNPVMLLDEIDKLSRSASHGDPAAALLEVLDPEQNNTFHDHYLNLPYDLSSILFIATANSLHTIPKPLLDRMEVIQLHGYTFEEKLHIARTHLLPKQIQRHGLAANEIDMADDVILWIAEQYTRESGVRTLERTLASVIRAKCVELADLRENDLGYQYAPSVTQEDVLDILGVPPFDKDMAGRQAIPGVVTGLAYSGSGNGGILFVESSKMPGSGDLQLTGSLGEVIKESAHIALTWVKANAYDLKIATTTHEKILANYDIHIHMPQGAVSKDGPSAGVTMVCSLVSLLTDSAVKSTTAMTGEISLRGLVLPVGGIKEKVISAHRAGIRKIILPERNRKDVVADVPINVKNDIEFVYAKTIWDVIENALDQFANKSLKPMESHL</sequence>
<proteinExistence type="inferred from homology"/>
<dbReference type="InterPro" id="IPR054594">
    <property type="entry name" value="Lon_lid"/>
</dbReference>
<accession>A0AAD7VBH2</accession>
<dbReference type="Gene3D" id="1.10.8.60">
    <property type="match status" value="1"/>
</dbReference>
<dbReference type="GO" id="GO:0006508">
    <property type="term" value="P:proteolysis"/>
    <property type="evidence" value="ECO:0007669"/>
    <property type="project" value="UniProtKB-KW"/>
</dbReference>
<dbReference type="AlphaFoldDB" id="A0AAD7VBH2"/>
<dbReference type="PROSITE" id="PS01046">
    <property type="entry name" value="LON_SER"/>
    <property type="match status" value="1"/>
</dbReference>
<dbReference type="Gene3D" id="3.30.230.10">
    <property type="match status" value="1"/>
</dbReference>
<evidence type="ECO:0000256" key="1">
    <source>
        <dbReference type="ARBA" id="ARBA00022490"/>
    </source>
</evidence>
<dbReference type="FunFam" id="3.40.50.300:FF:000382">
    <property type="entry name" value="Lon protease homolog 2, peroxisomal"/>
    <property type="match status" value="1"/>
</dbReference>
<evidence type="ECO:0000256" key="4">
    <source>
        <dbReference type="ARBA" id="ARBA00022801"/>
    </source>
</evidence>
<dbReference type="SMART" id="SM00464">
    <property type="entry name" value="LON"/>
    <property type="match status" value="1"/>
</dbReference>
<evidence type="ECO:0000256" key="8">
    <source>
        <dbReference type="PIRNR" id="PIRNR001174"/>
    </source>
</evidence>
<name>A0AAD7VBH2_9FUNG</name>
<dbReference type="InterPro" id="IPR027065">
    <property type="entry name" value="Lon_Prtase"/>
</dbReference>
<dbReference type="InterPro" id="IPR014721">
    <property type="entry name" value="Ribsml_uS5_D2-typ_fold_subgr"/>
</dbReference>
<feature type="active site" evidence="9 11">
    <location>
        <position position="729"/>
    </location>
</feature>
<dbReference type="RefSeq" id="XP_058347535.1">
    <property type="nucleotide sequence ID" value="XM_058481678.1"/>
</dbReference>